<name>A0ACC2D8V0_DIPCM</name>
<comment type="caution">
    <text evidence="1">The sequence shown here is derived from an EMBL/GenBank/DDBJ whole genome shotgun (WGS) entry which is preliminary data.</text>
</comment>
<dbReference type="EMBL" id="CM055098">
    <property type="protein sequence ID" value="KAJ7550583.1"/>
    <property type="molecule type" value="Genomic_DNA"/>
</dbReference>
<protein>
    <submittedName>
        <fullName evidence="1">Uncharacterized protein</fullName>
    </submittedName>
</protein>
<organism evidence="1 2">
    <name type="scientific">Diphasiastrum complanatum</name>
    <name type="common">Issler's clubmoss</name>
    <name type="synonym">Lycopodium complanatum</name>
    <dbReference type="NCBI Taxonomy" id="34168"/>
    <lineage>
        <taxon>Eukaryota</taxon>
        <taxon>Viridiplantae</taxon>
        <taxon>Streptophyta</taxon>
        <taxon>Embryophyta</taxon>
        <taxon>Tracheophyta</taxon>
        <taxon>Lycopodiopsida</taxon>
        <taxon>Lycopodiales</taxon>
        <taxon>Lycopodiaceae</taxon>
        <taxon>Lycopodioideae</taxon>
        <taxon>Diphasiastrum</taxon>
    </lineage>
</organism>
<proteinExistence type="predicted"/>
<evidence type="ECO:0000313" key="2">
    <source>
        <dbReference type="Proteomes" id="UP001162992"/>
    </source>
</evidence>
<evidence type="ECO:0000313" key="1">
    <source>
        <dbReference type="EMBL" id="KAJ7550583.1"/>
    </source>
</evidence>
<accession>A0ACC2D8V0</accession>
<sequence length="184" mass="21384">MSNPSIELTSPGKNAMGVIGTTQTTRKQWTCTRRMEGLEYLSSCCPLKYIILNLNGLLVKKWKGKTSNKVGYIKHGDYAIQLQNGATKFLDNLFNNFKVGIWSSMTMKGIQHYVEYFNIIRNRQYRFYIIWDRTKCYSAPKYRIPGNRRVRIFFKPLTYLWNTCCGPLLINALLIDDAPYKKVA</sequence>
<reference evidence="2" key="1">
    <citation type="journal article" date="2024" name="Proc. Natl. Acad. Sci. U.S.A.">
        <title>Extraordinary preservation of gene collinearity over three hundred million years revealed in homosporous lycophytes.</title>
        <authorList>
            <person name="Li C."/>
            <person name="Wickell D."/>
            <person name="Kuo L.Y."/>
            <person name="Chen X."/>
            <person name="Nie B."/>
            <person name="Liao X."/>
            <person name="Peng D."/>
            <person name="Ji J."/>
            <person name="Jenkins J."/>
            <person name="Williams M."/>
            <person name="Shu S."/>
            <person name="Plott C."/>
            <person name="Barry K."/>
            <person name="Rajasekar S."/>
            <person name="Grimwood J."/>
            <person name="Han X."/>
            <person name="Sun S."/>
            <person name="Hou Z."/>
            <person name="He W."/>
            <person name="Dai G."/>
            <person name="Sun C."/>
            <person name="Schmutz J."/>
            <person name="Leebens-Mack J.H."/>
            <person name="Li F.W."/>
            <person name="Wang L."/>
        </authorList>
    </citation>
    <scope>NUCLEOTIDE SEQUENCE [LARGE SCALE GENOMIC DNA]</scope>
    <source>
        <strain evidence="2">cv. PW_Plant_1</strain>
    </source>
</reference>
<keyword evidence="2" id="KW-1185">Reference proteome</keyword>
<dbReference type="Proteomes" id="UP001162992">
    <property type="component" value="Chromosome 7"/>
</dbReference>
<gene>
    <name evidence="1" type="ORF">O6H91_07G107600</name>
</gene>